<name>A0A2H9TNL6_9FUNG</name>
<accession>A0A2H9TNL6</accession>
<dbReference type="GO" id="GO:0005634">
    <property type="term" value="C:nucleus"/>
    <property type="evidence" value="ECO:0007669"/>
    <property type="project" value="TreeGrafter"/>
</dbReference>
<evidence type="ECO:0000256" key="1">
    <source>
        <dbReference type="SAM" id="MobiDB-lite"/>
    </source>
</evidence>
<dbReference type="Pfam" id="PF18131">
    <property type="entry name" value="KN17_SH3"/>
    <property type="match status" value="1"/>
</dbReference>
<feature type="domain" description="KN17 SH3-like" evidence="2">
    <location>
        <begin position="51"/>
        <end position="99"/>
    </location>
</feature>
<dbReference type="AlphaFoldDB" id="A0A2H9TNL6"/>
<dbReference type="STRING" id="1246581.A0A2H9TNL6"/>
<dbReference type="Proteomes" id="UP000240830">
    <property type="component" value="Unassembled WGS sequence"/>
</dbReference>
<dbReference type="PANTHER" id="PTHR12805">
    <property type="entry name" value="KIN17 KIN, ANTIGENIC DETERMINANT OF RECA PROTEIN HOMOLOG"/>
    <property type="match status" value="1"/>
</dbReference>
<dbReference type="OrthoDB" id="10266249at2759"/>
<dbReference type="Gene3D" id="2.30.30.140">
    <property type="match status" value="1"/>
</dbReference>
<dbReference type="GO" id="GO:0006260">
    <property type="term" value="P:DNA replication"/>
    <property type="evidence" value="ECO:0007669"/>
    <property type="project" value="TreeGrafter"/>
</dbReference>
<dbReference type="GO" id="GO:0006974">
    <property type="term" value="P:DNA damage response"/>
    <property type="evidence" value="ECO:0007669"/>
    <property type="project" value="TreeGrafter"/>
</dbReference>
<dbReference type="InterPro" id="IPR037321">
    <property type="entry name" value="KIN17-like"/>
</dbReference>
<organism evidence="3 4">
    <name type="scientific">Paramicrosporidium saccamoebae</name>
    <dbReference type="NCBI Taxonomy" id="1246581"/>
    <lineage>
        <taxon>Eukaryota</taxon>
        <taxon>Fungi</taxon>
        <taxon>Fungi incertae sedis</taxon>
        <taxon>Cryptomycota</taxon>
        <taxon>Cryptomycota incertae sedis</taxon>
        <taxon>Paramicrosporidium</taxon>
    </lineage>
</organism>
<evidence type="ECO:0000259" key="2">
    <source>
        <dbReference type="Pfam" id="PF18131"/>
    </source>
</evidence>
<dbReference type="EMBL" id="MTSL01000065">
    <property type="protein sequence ID" value="PJF19343.1"/>
    <property type="molecule type" value="Genomic_DNA"/>
</dbReference>
<dbReference type="InterPro" id="IPR041330">
    <property type="entry name" value="KN17_SH3"/>
</dbReference>
<reference evidence="3 4" key="1">
    <citation type="submission" date="2016-10" db="EMBL/GenBank/DDBJ databases">
        <title>The genome of Paramicrosporidium saccamoebae is the missing link in understanding Cryptomycota and Microsporidia evolution.</title>
        <authorList>
            <person name="Quandt C.A."/>
            <person name="Beaudet D."/>
            <person name="Corsaro D."/>
            <person name="Michel R."/>
            <person name="Corradi N."/>
            <person name="James T."/>
        </authorList>
    </citation>
    <scope>NUCLEOTIDE SEQUENCE [LARGE SCALE GENOMIC DNA]</scope>
    <source>
        <strain evidence="3 4">KSL3</strain>
    </source>
</reference>
<proteinExistence type="predicted"/>
<feature type="region of interest" description="Disordered" evidence="1">
    <location>
        <begin position="1"/>
        <end position="33"/>
    </location>
</feature>
<dbReference type="GO" id="GO:0003690">
    <property type="term" value="F:double-stranded DNA binding"/>
    <property type="evidence" value="ECO:0007669"/>
    <property type="project" value="TreeGrafter"/>
</dbReference>
<gene>
    <name evidence="3" type="ORF">PSACC_00869</name>
</gene>
<evidence type="ECO:0000313" key="3">
    <source>
        <dbReference type="EMBL" id="PJF19343.1"/>
    </source>
</evidence>
<comment type="caution">
    <text evidence="3">The sequence shown here is derived from an EMBL/GenBank/DDBJ whole genome shotgun (WGS) entry which is preliminary data.</text>
</comment>
<protein>
    <recommendedName>
        <fullName evidence="2">KN17 SH3-like domain-containing protein</fullName>
    </recommendedName>
</protein>
<dbReference type="PANTHER" id="PTHR12805:SF0">
    <property type="entry name" value="DNA_RNA-BINDING PROTEIN KIN17"/>
    <property type="match status" value="1"/>
</dbReference>
<keyword evidence="4" id="KW-1185">Reference proteome</keyword>
<evidence type="ECO:0000313" key="4">
    <source>
        <dbReference type="Proteomes" id="UP000240830"/>
    </source>
</evidence>
<sequence length="165" mass="18457">MSEVPRKTLSIAFNKGTTKTARPTAEQFLQDEKPEPVHKVVSEEELEDIPWLQVGLVVRIENRKLADGKYHGKTGIIRRIIEQFGAEVHVEGGDILQLDQDDCSAMLPPIGQDGLVVLGEYKDTRVKVIRVEKDVEVELCEGRKSGHMVILPTLHVCKHIAIKST</sequence>